<feature type="compositionally biased region" description="Polar residues" evidence="13">
    <location>
        <begin position="354"/>
        <end position="369"/>
    </location>
</feature>
<evidence type="ECO:0000256" key="1">
    <source>
        <dbReference type="ARBA" id="ARBA00000900"/>
    </source>
</evidence>
<evidence type="ECO:0000256" key="10">
    <source>
        <dbReference type="ARBA" id="ARBA00022833"/>
    </source>
</evidence>
<sequence length="435" mass="47452">MQSHAGEPGSCYQLFPANSPCCPVSWRLPGSKEYRLLCRLAALPGTGSNVSYFTGNLTWLLNNPINQTQLILLELMSLGNAAMNNEGFAPPPAPLPAHPLLFLSPSYTATTPSYTATKGPLDLEGCGGCPATWASPASSTPAWLSCSPWILVLPNKAGDWSNGVVCPTWVTQTITPAATHSPDPRPGTHHPLPLCLQGELLSPCRCDGSVKCTHQPCLIKWISERGCWSCELCYYKYHVIAISTKNPLQWQAISLTVIEKVQIAAAILGSLFLIASISWLIWSTFSPSAKWQRQDLLFQICYGMYGFMDVVCIGLIVHEGPSVYRIFKRWQAVNQQWKVLNYDKTKDLEDQKSGGRTNPRTSSAPQANAPSSEEEAGGTPGPEEGPARAASHPSGPLSDHHCAYTILHILSHLRPHEQRSPQGGSRELVMRVTTV</sequence>
<keyword evidence="11 14" id="KW-1133">Transmembrane helix</keyword>
<dbReference type="GeneTree" id="ENSGT00940000158179"/>
<dbReference type="Proteomes" id="UP000291022">
    <property type="component" value="Unassembled WGS sequence"/>
</dbReference>
<evidence type="ECO:0000259" key="15">
    <source>
        <dbReference type="PROSITE" id="PS51292"/>
    </source>
</evidence>
<dbReference type="InterPro" id="IPR013083">
    <property type="entry name" value="Znf_RING/FYVE/PHD"/>
</dbReference>
<dbReference type="GO" id="GO:0061630">
    <property type="term" value="F:ubiquitin protein ligase activity"/>
    <property type="evidence" value="ECO:0007669"/>
    <property type="project" value="UniProtKB-EC"/>
</dbReference>
<evidence type="ECO:0000256" key="13">
    <source>
        <dbReference type="SAM" id="MobiDB-lite"/>
    </source>
</evidence>
<keyword evidence="17" id="KW-1185">Reference proteome</keyword>
<reference evidence="16" key="3">
    <citation type="submission" date="2025-09" db="UniProtKB">
        <authorList>
            <consortium name="Ensembl"/>
        </authorList>
    </citation>
    <scope>IDENTIFICATION</scope>
</reference>
<proteinExistence type="predicted"/>
<dbReference type="GO" id="GO:0016567">
    <property type="term" value="P:protein ubiquitination"/>
    <property type="evidence" value="ECO:0007669"/>
    <property type="project" value="UniProtKB-UniPathway"/>
</dbReference>
<evidence type="ECO:0000256" key="5">
    <source>
        <dbReference type="ARBA" id="ARBA00022679"/>
    </source>
</evidence>
<feature type="compositionally biased region" description="Low complexity" evidence="13">
    <location>
        <begin position="381"/>
        <end position="391"/>
    </location>
</feature>
<keyword evidence="9" id="KW-0833">Ubl conjugation pathway</keyword>
<evidence type="ECO:0000256" key="7">
    <source>
        <dbReference type="ARBA" id="ARBA00022723"/>
    </source>
</evidence>
<feature type="domain" description="RING-CH-type" evidence="15">
    <location>
        <begin position="198"/>
        <end position="240"/>
    </location>
</feature>
<dbReference type="InterPro" id="IPR046356">
    <property type="entry name" value="MARCHF4/9/11"/>
</dbReference>
<dbReference type="InterPro" id="IPR011016">
    <property type="entry name" value="Znf_RING-CH"/>
</dbReference>
<dbReference type="AlphaFoldDB" id="A0A452SNF8"/>
<feature type="transmembrane region" description="Helical" evidence="14">
    <location>
        <begin position="263"/>
        <end position="284"/>
    </location>
</feature>
<evidence type="ECO:0000256" key="2">
    <source>
        <dbReference type="ARBA" id="ARBA00004127"/>
    </source>
</evidence>
<dbReference type="GO" id="GO:0008270">
    <property type="term" value="F:zinc ion binding"/>
    <property type="evidence" value="ECO:0007669"/>
    <property type="project" value="UniProtKB-KW"/>
</dbReference>
<evidence type="ECO:0000256" key="9">
    <source>
        <dbReference type="ARBA" id="ARBA00022786"/>
    </source>
</evidence>
<evidence type="ECO:0000256" key="3">
    <source>
        <dbReference type="ARBA" id="ARBA00004906"/>
    </source>
</evidence>
<dbReference type="PANTHER" id="PTHR46053">
    <property type="entry name" value="E3 UBIQUITIN-PROTEIN LIGASE MARCH4-LIKE"/>
    <property type="match status" value="1"/>
</dbReference>
<evidence type="ECO:0000256" key="8">
    <source>
        <dbReference type="ARBA" id="ARBA00022771"/>
    </source>
</evidence>
<feature type="region of interest" description="Disordered" evidence="13">
    <location>
        <begin position="416"/>
        <end position="435"/>
    </location>
</feature>
<protein>
    <recommendedName>
        <fullName evidence="4">RING-type E3 ubiquitin transferase</fullName>
        <ecNumber evidence="4">2.3.2.27</ecNumber>
    </recommendedName>
</protein>
<keyword evidence="5" id="KW-0808">Transferase</keyword>
<dbReference type="Gene3D" id="3.30.40.10">
    <property type="entry name" value="Zinc/RING finger domain, C3HC4 (zinc finger)"/>
    <property type="match status" value="1"/>
</dbReference>
<evidence type="ECO:0000256" key="11">
    <source>
        <dbReference type="ARBA" id="ARBA00022989"/>
    </source>
</evidence>
<dbReference type="SUPFAM" id="SSF57850">
    <property type="entry name" value="RING/U-box"/>
    <property type="match status" value="1"/>
</dbReference>
<dbReference type="Pfam" id="PF12906">
    <property type="entry name" value="RINGv"/>
    <property type="match status" value="1"/>
</dbReference>
<evidence type="ECO:0000256" key="6">
    <source>
        <dbReference type="ARBA" id="ARBA00022692"/>
    </source>
</evidence>
<reference evidence="17" key="1">
    <citation type="submission" date="2016-06" db="EMBL/GenBank/DDBJ databases">
        <title>De novo assembly and RNA-Seq shows season-dependent expression and editing in black bear kidneys.</title>
        <authorList>
            <person name="Korstanje R."/>
            <person name="Srivastava A."/>
            <person name="Sarsani V.K."/>
            <person name="Sheehan S.M."/>
            <person name="Seger R.L."/>
            <person name="Barter M.E."/>
            <person name="Lindqvist C."/>
            <person name="Brody L.C."/>
            <person name="Mullikin J.C."/>
        </authorList>
    </citation>
    <scope>NUCLEOTIDE SEQUENCE [LARGE SCALE GENOMIC DNA]</scope>
</reference>
<keyword evidence="12 14" id="KW-0472">Membrane</keyword>
<name>A0A452SNF8_URSAM</name>
<dbReference type="UniPathway" id="UPA00143"/>
<dbReference type="SMART" id="SM00744">
    <property type="entry name" value="RINGv"/>
    <property type="match status" value="1"/>
</dbReference>
<dbReference type="Ensembl" id="ENSUAMT00000038018.1">
    <property type="protein sequence ID" value="ENSUAMP00000034136.1"/>
    <property type="gene ID" value="ENSUAMG00000025999.1"/>
</dbReference>
<dbReference type="GO" id="GO:0005802">
    <property type="term" value="C:trans-Golgi network"/>
    <property type="evidence" value="ECO:0007669"/>
    <property type="project" value="Ensembl"/>
</dbReference>
<gene>
    <name evidence="16" type="primary">MARCHF4</name>
</gene>
<comment type="catalytic activity">
    <reaction evidence="1">
        <text>S-ubiquitinyl-[E2 ubiquitin-conjugating enzyme]-L-cysteine + [acceptor protein]-L-lysine = [E2 ubiquitin-conjugating enzyme]-L-cysteine + N(6)-ubiquitinyl-[acceptor protein]-L-lysine.</text>
        <dbReference type="EC" id="2.3.2.27"/>
    </reaction>
</comment>
<dbReference type="PANTHER" id="PTHR46053:SF3">
    <property type="entry name" value="E3 UBIQUITIN-PROTEIN LIGASE MARCHF4"/>
    <property type="match status" value="1"/>
</dbReference>
<keyword evidence="8" id="KW-0863">Zinc-finger</keyword>
<reference evidence="16" key="2">
    <citation type="submission" date="2025-08" db="UniProtKB">
        <authorList>
            <consortium name="Ensembl"/>
        </authorList>
    </citation>
    <scope>IDENTIFICATION</scope>
</reference>
<keyword evidence="7" id="KW-0479">Metal-binding</keyword>
<organism evidence="16 17">
    <name type="scientific">Ursus americanus</name>
    <name type="common">American black bear</name>
    <name type="synonym">Euarctos americanus</name>
    <dbReference type="NCBI Taxonomy" id="9643"/>
    <lineage>
        <taxon>Eukaryota</taxon>
        <taxon>Metazoa</taxon>
        <taxon>Chordata</taxon>
        <taxon>Craniata</taxon>
        <taxon>Vertebrata</taxon>
        <taxon>Euteleostomi</taxon>
        <taxon>Mammalia</taxon>
        <taxon>Eutheria</taxon>
        <taxon>Laurasiatheria</taxon>
        <taxon>Carnivora</taxon>
        <taxon>Caniformia</taxon>
        <taxon>Ursidae</taxon>
        <taxon>Ursus</taxon>
    </lineage>
</organism>
<evidence type="ECO:0000256" key="12">
    <source>
        <dbReference type="ARBA" id="ARBA00023136"/>
    </source>
</evidence>
<evidence type="ECO:0000313" key="17">
    <source>
        <dbReference type="Proteomes" id="UP000291022"/>
    </source>
</evidence>
<keyword evidence="6 14" id="KW-0812">Transmembrane</keyword>
<feature type="transmembrane region" description="Helical" evidence="14">
    <location>
        <begin position="296"/>
        <end position="317"/>
    </location>
</feature>
<dbReference type="STRING" id="9643.ENSUAMP00000034136"/>
<evidence type="ECO:0000256" key="4">
    <source>
        <dbReference type="ARBA" id="ARBA00012483"/>
    </source>
</evidence>
<accession>A0A452SNF8</accession>
<comment type="pathway">
    <text evidence="3">Protein modification; protein ubiquitination.</text>
</comment>
<dbReference type="GO" id="GO:0005795">
    <property type="term" value="C:Golgi stack"/>
    <property type="evidence" value="ECO:0007669"/>
    <property type="project" value="Ensembl"/>
</dbReference>
<dbReference type="PROSITE" id="PS51292">
    <property type="entry name" value="ZF_RING_CH"/>
    <property type="match status" value="1"/>
</dbReference>
<keyword evidence="10" id="KW-0862">Zinc</keyword>
<evidence type="ECO:0000313" key="16">
    <source>
        <dbReference type="Ensembl" id="ENSUAMP00000034136.1"/>
    </source>
</evidence>
<comment type="subcellular location">
    <subcellularLocation>
        <location evidence="2">Endomembrane system</location>
        <topology evidence="2">Multi-pass membrane protein</topology>
    </subcellularLocation>
</comment>
<evidence type="ECO:0000256" key="14">
    <source>
        <dbReference type="SAM" id="Phobius"/>
    </source>
</evidence>
<dbReference type="EC" id="2.3.2.27" evidence="4"/>
<feature type="region of interest" description="Disordered" evidence="13">
    <location>
        <begin position="348"/>
        <end position="396"/>
    </location>
</feature>